<evidence type="ECO:0000313" key="1">
    <source>
        <dbReference type="EMBL" id="KAI5676122.1"/>
    </source>
</evidence>
<name>A0ACC0BU52_CATRO</name>
<dbReference type="Proteomes" id="UP001060085">
    <property type="component" value="Linkage Group LG02"/>
</dbReference>
<sequence length="295" mass="33629">MREHSWVCTLVTQILICSVLFIIIKIGETQNHVFDGRPQRRPLDVLFLSVLGGHRRVEEQFLLIKQMAKVTKVYNAQFVVNISELGEEDPLAQNATGHFQSLNIPWYSTKTLKGHGVDHYLKQVKIPYGTTLDLIAVNSGLFQGPPTGARKHQLIWLTKTLKESISDWRVVVGFHPVSACNGTTHGRENFEDQHHIFLRYGVNLYLSGLACAEYVQKEGAPLLNNTSKMEKGPYLISVDKMSLHHKGRVNGFLLHRVSPLEFVTYVVNLRGEVVERSELQQRGEEVMYLENFKHE</sequence>
<reference evidence="2" key="1">
    <citation type="journal article" date="2023" name="Nat. Plants">
        <title>Single-cell RNA sequencing provides a high-resolution roadmap for understanding the multicellular compartmentation of specialized metabolism.</title>
        <authorList>
            <person name="Sun S."/>
            <person name="Shen X."/>
            <person name="Li Y."/>
            <person name="Li Y."/>
            <person name="Wang S."/>
            <person name="Li R."/>
            <person name="Zhang H."/>
            <person name="Shen G."/>
            <person name="Guo B."/>
            <person name="Wei J."/>
            <person name="Xu J."/>
            <person name="St-Pierre B."/>
            <person name="Chen S."/>
            <person name="Sun C."/>
        </authorList>
    </citation>
    <scope>NUCLEOTIDE SEQUENCE [LARGE SCALE GENOMIC DNA]</scope>
</reference>
<proteinExistence type="predicted"/>
<gene>
    <name evidence="1" type="ORF">M9H77_07072</name>
</gene>
<protein>
    <submittedName>
        <fullName evidence="1">Uncharacterized protein</fullName>
    </submittedName>
</protein>
<accession>A0ACC0BU52</accession>
<keyword evidence="2" id="KW-1185">Reference proteome</keyword>
<dbReference type="EMBL" id="CM044702">
    <property type="protein sequence ID" value="KAI5676122.1"/>
    <property type="molecule type" value="Genomic_DNA"/>
</dbReference>
<comment type="caution">
    <text evidence="1">The sequence shown here is derived from an EMBL/GenBank/DDBJ whole genome shotgun (WGS) entry which is preliminary data.</text>
</comment>
<organism evidence="1 2">
    <name type="scientific">Catharanthus roseus</name>
    <name type="common">Madagascar periwinkle</name>
    <name type="synonym">Vinca rosea</name>
    <dbReference type="NCBI Taxonomy" id="4058"/>
    <lineage>
        <taxon>Eukaryota</taxon>
        <taxon>Viridiplantae</taxon>
        <taxon>Streptophyta</taxon>
        <taxon>Embryophyta</taxon>
        <taxon>Tracheophyta</taxon>
        <taxon>Spermatophyta</taxon>
        <taxon>Magnoliopsida</taxon>
        <taxon>eudicotyledons</taxon>
        <taxon>Gunneridae</taxon>
        <taxon>Pentapetalae</taxon>
        <taxon>asterids</taxon>
        <taxon>lamiids</taxon>
        <taxon>Gentianales</taxon>
        <taxon>Apocynaceae</taxon>
        <taxon>Rauvolfioideae</taxon>
        <taxon>Vinceae</taxon>
        <taxon>Catharanthinae</taxon>
        <taxon>Catharanthus</taxon>
    </lineage>
</organism>
<evidence type="ECO:0000313" key="2">
    <source>
        <dbReference type="Proteomes" id="UP001060085"/>
    </source>
</evidence>